<protein>
    <submittedName>
        <fullName evidence="2">Uncharacterized protein</fullName>
    </submittedName>
</protein>
<dbReference type="PANTHER" id="PTHR33184">
    <property type="entry name" value="PROTEIN TAPETUM DETERMINANT 1-LIKE-RELATED"/>
    <property type="match status" value="1"/>
</dbReference>
<evidence type="ECO:0000256" key="1">
    <source>
        <dbReference type="ARBA" id="ARBA00022729"/>
    </source>
</evidence>
<evidence type="ECO:0000313" key="2">
    <source>
        <dbReference type="EMBL" id="VVB08084.1"/>
    </source>
</evidence>
<sequence>MVQNKPEWEVKVTDTNSCEFMNIKLSCTGFKSVTTIESSVLSKADNGCLLNNGHGLFYQGSFAFKYVWDTRYDFKIIDATIACS</sequence>
<reference evidence="2" key="1">
    <citation type="submission" date="2019-07" db="EMBL/GenBank/DDBJ databases">
        <authorList>
            <person name="Dittberner H."/>
        </authorList>
    </citation>
    <scope>NUCLEOTIDE SEQUENCE [LARGE SCALE GENOMIC DNA]</scope>
</reference>
<dbReference type="OrthoDB" id="603213at2759"/>
<comment type="caution">
    <text evidence="2">The sequence shown here is derived from an EMBL/GenBank/DDBJ whole genome shotgun (WGS) entry which is preliminary data.</text>
</comment>
<gene>
    <name evidence="2" type="ORF">ANE_LOCUS18528</name>
</gene>
<dbReference type="Pfam" id="PF24068">
    <property type="entry name" value="TPD1_C"/>
    <property type="match status" value="1"/>
</dbReference>
<dbReference type="EMBL" id="CABITT030000006">
    <property type="protein sequence ID" value="VVB08084.1"/>
    <property type="molecule type" value="Genomic_DNA"/>
</dbReference>
<keyword evidence="1" id="KW-0732">Signal</keyword>
<dbReference type="AlphaFoldDB" id="A0A565C345"/>
<organism evidence="2 3">
    <name type="scientific">Arabis nemorensis</name>
    <dbReference type="NCBI Taxonomy" id="586526"/>
    <lineage>
        <taxon>Eukaryota</taxon>
        <taxon>Viridiplantae</taxon>
        <taxon>Streptophyta</taxon>
        <taxon>Embryophyta</taxon>
        <taxon>Tracheophyta</taxon>
        <taxon>Spermatophyta</taxon>
        <taxon>Magnoliopsida</taxon>
        <taxon>eudicotyledons</taxon>
        <taxon>Gunneridae</taxon>
        <taxon>Pentapetalae</taxon>
        <taxon>rosids</taxon>
        <taxon>malvids</taxon>
        <taxon>Brassicales</taxon>
        <taxon>Brassicaceae</taxon>
        <taxon>Arabideae</taxon>
        <taxon>Arabis</taxon>
    </lineage>
</organism>
<accession>A0A565C345</accession>
<dbReference type="GO" id="GO:0001709">
    <property type="term" value="P:cell fate determination"/>
    <property type="evidence" value="ECO:0007669"/>
    <property type="project" value="TreeGrafter"/>
</dbReference>
<dbReference type="InterPro" id="IPR040361">
    <property type="entry name" value="TPD1"/>
</dbReference>
<evidence type="ECO:0000313" key="3">
    <source>
        <dbReference type="Proteomes" id="UP000489600"/>
    </source>
</evidence>
<dbReference type="Proteomes" id="UP000489600">
    <property type="component" value="Unassembled WGS sequence"/>
</dbReference>
<proteinExistence type="predicted"/>
<keyword evidence="3" id="KW-1185">Reference proteome</keyword>
<name>A0A565C345_9BRAS</name>
<dbReference type="PANTHER" id="PTHR33184:SF72">
    <property type="entry name" value="BETA-1,3-N-ACETYLGLUCOSAMINYLTRANSFERASE FAMILY PROTEIN"/>
    <property type="match status" value="1"/>
</dbReference>